<keyword evidence="1" id="KW-0472">Membrane</keyword>
<keyword evidence="3" id="KW-0808">Transferase</keyword>
<dbReference type="RefSeq" id="WP_073163945.1">
    <property type="nucleotide sequence ID" value="NZ_FQZE01000001.1"/>
</dbReference>
<sequence>MKHSELHFLSRLSAYTWQSVLIRLMLVSGVGLLFFFLSVKIAGNTSIQVTTLEYFQVVLIFNIISEMNVLVDHLAERFLPIPEKFTSRVVLHFFVSLLLAVAVVFYFSKIIKETYFFSHPIVQLMMLLGLIFIFILILVSVTLRIIEKWIYSVRQLEELKSMKLKSDYNSLQAQLNPHFLFNNLSVLKSMITFDPDSAVHFTQNFTDVYRYVLQSKDKETVKLSEELEFLEAYSSLHKERMGEAFDVITEVSETALKKEIPPLALQLLVENAVKHNIAVKEEPLVIRIKSNVETLSVSNNVNLKESVFSEKTGLENLKKRYALLTDQPVKVISCDKKFEVEIPLL</sequence>
<dbReference type="STRING" id="1168035.SAMN05444280_10199"/>
<reference evidence="3 4" key="1">
    <citation type="submission" date="2016-11" db="EMBL/GenBank/DDBJ databases">
        <authorList>
            <person name="Jaros S."/>
            <person name="Januszkiewicz K."/>
            <person name="Wedrychowicz H."/>
        </authorList>
    </citation>
    <scope>NUCLEOTIDE SEQUENCE [LARGE SCALE GENOMIC DNA]</scope>
    <source>
        <strain evidence="3 4">DSM 27063</strain>
    </source>
</reference>
<dbReference type="OrthoDB" id="9809908at2"/>
<dbReference type="EMBL" id="FQZE01000001">
    <property type="protein sequence ID" value="SHI32381.1"/>
    <property type="molecule type" value="Genomic_DNA"/>
</dbReference>
<dbReference type="Pfam" id="PF06580">
    <property type="entry name" value="His_kinase"/>
    <property type="match status" value="1"/>
</dbReference>
<gene>
    <name evidence="3" type="ORF">SAMN05444280_10199</name>
</gene>
<name>A0A1M6A7E6_9BACT</name>
<protein>
    <submittedName>
        <fullName evidence="3">Histidine kinase</fullName>
    </submittedName>
</protein>
<dbReference type="GO" id="GO:0016020">
    <property type="term" value="C:membrane"/>
    <property type="evidence" value="ECO:0007669"/>
    <property type="project" value="InterPro"/>
</dbReference>
<accession>A0A1M6A7E6</accession>
<keyword evidence="1" id="KW-0812">Transmembrane</keyword>
<feature type="transmembrane region" description="Helical" evidence="1">
    <location>
        <begin position="54"/>
        <end position="75"/>
    </location>
</feature>
<dbReference type="PANTHER" id="PTHR34220">
    <property type="entry name" value="SENSOR HISTIDINE KINASE YPDA"/>
    <property type="match status" value="1"/>
</dbReference>
<organism evidence="3 4">
    <name type="scientific">Tangfeifania diversioriginum</name>
    <dbReference type="NCBI Taxonomy" id="1168035"/>
    <lineage>
        <taxon>Bacteria</taxon>
        <taxon>Pseudomonadati</taxon>
        <taxon>Bacteroidota</taxon>
        <taxon>Bacteroidia</taxon>
        <taxon>Marinilabiliales</taxon>
        <taxon>Prolixibacteraceae</taxon>
        <taxon>Tangfeifania</taxon>
    </lineage>
</organism>
<dbReference type="PANTHER" id="PTHR34220:SF7">
    <property type="entry name" value="SENSOR HISTIDINE KINASE YPDA"/>
    <property type="match status" value="1"/>
</dbReference>
<dbReference type="GO" id="GO:0000155">
    <property type="term" value="F:phosphorelay sensor kinase activity"/>
    <property type="evidence" value="ECO:0007669"/>
    <property type="project" value="InterPro"/>
</dbReference>
<dbReference type="AlphaFoldDB" id="A0A1M6A7E6"/>
<feature type="transmembrane region" description="Helical" evidence="1">
    <location>
        <begin position="87"/>
        <end position="108"/>
    </location>
</feature>
<evidence type="ECO:0000259" key="2">
    <source>
        <dbReference type="Pfam" id="PF06580"/>
    </source>
</evidence>
<proteinExistence type="predicted"/>
<evidence type="ECO:0000313" key="4">
    <source>
        <dbReference type="Proteomes" id="UP000184050"/>
    </source>
</evidence>
<feature type="transmembrane region" description="Helical" evidence="1">
    <location>
        <begin position="20"/>
        <end position="42"/>
    </location>
</feature>
<dbReference type="InterPro" id="IPR050640">
    <property type="entry name" value="Bact_2-comp_sensor_kinase"/>
</dbReference>
<keyword evidence="3" id="KW-0418">Kinase</keyword>
<dbReference type="Proteomes" id="UP000184050">
    <property type="component" value="Unassembled WGS sequence"/>
</dbReference>
<dbReference type="InterPro" id="IPR010559">
    <property type="entry name" value="Sig_transdc_His_kin_internal"/>
</dbReference>
<evidence type="ECO:0000313" key="3">
    <source>
        <dbReference type="EMBL" id="SHI32381.1"/>
    </source>
</evidence>
<keyword evidence="4" id="KW-1185">Reference proteome</keyword>
<evidence type="ECO:0000256" key="1">
    <source>
        <dbReference type="SAM" id="Phobius"/>
    </source>
</evidence>
<feature type="transmembrane region" description="Helical" evidence="1">
    <location>
        <begin position="120"/>
        <end position="146"/>
    </location>
</feature>
<keyword evidence="1" id="KW-1133">Transmembrane helix</keyword>
<feature type="domain" description="Signal transduction histidine kinase internal region" evidence="2">
    <location>
        <begin position="168"/>
        <end position="244"/>
    </location>
</feature>